<dbReference type="Gene3D" id="2.60.40.1730">
    <property type="entry name" value="tricorn interacting facor f3 domain"/>
    <property type="match status" value="1"/>
</dbReference>
<protein>
    <recommendedName>
        <fullName evidence="5">Aminopeptidase N</fullName>
        <ecNumber evidence="4">3.4.11.2</ecNumber>
    </recommendedName>
    <alternativeName>
        <fullName evidence="12">Alanine aminopeptidase</fullName>
    </alternativeName>
    <alternativeName>
        <fullName evidence="13">Lysyl aminopeptidase</fullName>
    </alternativeName>
</protein>
<dbReference type="GO" id="GO:0042277">
    <property type="term" value="F:peptide binding"/>
    <property type="evidence" value="ECO:0007669"/>
    <property type="project" value="TreeGrafter"/>
</dbReference>
<dbReference type="GO" id="GO:0005615">
    <property type="term" value="C:extracellular space"/>
    <property type="evidence" value="ECO:0007669"/>
    <property type="project" value="TreeGrafter"/>
</dbReference>
<evidence type="ECO:0000256" key="13">
    <source>
        <dbReference type="ARBA" id="ARBA00031533"/>
    </source>
</evidence>
<feature type="domain" description="Aminopeptidase N-like N-terminal" evidence="16">
    <location>
        <begin position="44"/>
        <end position="219"/>
    </location>
</feature>
<evidence type="ECO:0000256" key="7">
    <source>
        <dbReference type="ARBA" id="ARBA00022670"/>
    </source>
</evidence>
<sequence>MPGSQAAQEEAAARPVPDEWRTALSEPREDSVYPAVGDPGVDALHYDLALDWAPDDRLLEATATVTFRATTDADQVTLDLAPALEVTSARLDGAEVEVEHDGKDLRVLAPFRADAVHELEVDYAGSPEPVDAPTTRSDFSTTGWTTTGRGAVWTMQEPFGAYSWYPVNDHPSDKAFYDVAVTAPDPFVGVSGGALVERSRGDGETTTRWRLDAPAAAYLVTVAIDDYVVRESTSASGVPLSVWTRRGDRVGARRMRALPDVLAWAERRLGPYPFETLGVVLTDSESGMETQTMITLGRTDYVQSPAVVLHEVVHQWWGDVVGPTDWRDLWLNEGMTTYLQWVWEAEAGDVPLEVFVEAARSREPSLRRESGPPAAYDPLAFGESNVYVAPALMWHAVRERVGERRFWRFVRAWPAARAVDGLAVGQGPPIGDGHGTRRQVERFAERVTGAELGDLFDAWLDSPRSPLRR</sequence>
<evidence type="ECO:0000256" key="2">
    <source>
        <dbReference type="ARBA" id="ARBA00001947"/>
    </source>
</evidence>
<evidence type="ECO:0000256" key="6">
    <source>
        <dbReference type="ARBA" id="ARBA00022438"/>
    </source>
</evidence>
<dbReference type="CDD" id="cd09603">
    <property type="entry name" value="M1_APN_like"/>
    <property type="match status" value="1"/>
</dbReference>
<keyword evidence="18" id="KW-1185">Reference proteome</keyword>
<dbReference type="InterPro" id="IPR027268">
    <property type="entry name" value="Peptidase_M4/M1_CTD_sf"/>
</dbReference>
<feature type="compositionally biased region" description="Basic and acidic residues" evidence="14">
    <location>
        <begin position="16"/>
        <end position="31"/>
    </location>
</feature>
<evidence type="ECO:0000256" key="3">
    <source>
        <dbReference type="ARBA" id="ARBA00010136"/>
    </source>
</evidence>
<evidence type="ECO:0000256" key="5">
    <source>
        <dbReference type="ARBA" id="ARBA00015611"/>
    </source>
</evidence>
<gene>
    <name evidence="17" type="ORF">BJ989_000308</name>
</gene>
<comment type="catalytic activity">
    <reaction evidence="1">
        <text>Release of an N-terminal amino acid, Xaa-|-Yaa- from a peptide, amide or arylamide. Xaa is preferably Ala, but may be most amino acids including Pro (slow action). When a terminal hydrophobic residue is followed by a prolyl residue, the two may be released as an intact Xaa-Pro dipeptide.</text>
        <dbReference type="EC" id="3.4.11.2"/>
    </reaction>
</comment>
<dbReference type="Proteomes" id="UP000544110">
    <property type="component" value="Unassembled WGS sequence"/>
</dbReference>
<keyword evidence="10" id="KW-0862">Zinc</keyword>
<dbReference type="PRINTS" id="PR00756">
    <property type="entry name" value="ALADIPTASE"/>
</dbReference>
<dbReference type="InterPro" id="IPR014782">
    <property type="entry name" value="Peptidase_M1_dom"/>
</dbReference>
<dbReference type="GO" id="GO:0070006">
    <property type="term" value="F:metalloaminopeptidase activity"/>
    <property type="evidence" value="ECO:0007669"/>
    <property type="project" value="TreeGrafter"/>
</dbReference>
<evidence type="ECO:0000256" key="8">
    <source>
        <dbReference type="ARBA" id="ARBA00022723"/>
    </source>
</evidence>
<keyword evidence="7" id="KW-0645">Protease</keyword>
<dbReference type="SUPFAM" id="SSF55486">
    <property type="entry name" value="Metalloproteases ('zincins'), catalytic domain"/>
    <property type="match status" value="1"/>
</dbReference>
<dbReference type="RefSeq" id="WP_179516715.1">
    <property type="nucleotide sequence ID" value="NZ_JACCAC010000001.1"/>
</dbReference>
<evidence type="ECO:0000256" key="4">
    <source>
        <dbReference type="ARBA" id="ARBA00012564"/>
    </source>
</evidence>
<feature type="domain" description="Peptidase M1 membrane alanine aminopeptidase" evidence="15">
    <location>
        <begin position="288"/>
        <end position="346"/>
    </location>
</feature>
<evidence type="ECO:0000259" key="15">
    <source>
        <dbReference type="Pfam" id="PF01433"/>
    </source>
</evidence>
<dbReference type="Pfam" id="PF17900">
    <property type="entry name" value="Peptidase_M1_N"/>
    <property type="match status" value="1"/>
</dbReference>
<dbReference type="AlphaFoldDB" id="A0A7Y9RRD1"/>
<evidence type="ECO:0000256" key="12">
    <source>
        <dbReference type="ARBA" id="ARBA00029811"/>
    </source>
</evidence>
<evidence type="ECO:0000256" key="9">
    <source>
        <dbReference type="ARBA" id="ARBA00022801"/>
    </source>
</evidence>
<evidence type="ECO:0000256" key="14">
    <source>
        <dbReference type="SAM" id="MobiDB-lite"/>
    </source>
</evidence>
<keyword evidence="8" id="KW-0479">Metal-binding</keyword>
<keyword evidence="9" id="KW-0378">Hydrolase</keyword>
<dbReference type="InterPro" id="IPR050344">
    <property type="entry name" value="Peptidase_M1_aminopeptidases"/>
</dbReference>
<dbReference type="EC" id="3.4.11.2" evidence="4"/>
<dbReference type="Gene3D" id="1.10.390.10">
    <property type="entry name" value="Neutral Protease Domain 2"/>
    <property type="match status" value="1"/>
</dbReference>
<accession>A0A7Y9RRD1</accession>
<dbReference type="InterPro" id="IPR045357">
    <property type="entry name" value="Aminopeptidase_N-like_N"/>
</dbReference>
<organism evidence="17 18">
    <name type="scientific">Nocardioides perillae</name>
    <dbReference type="NCBI Taxonomy" id="1119534"/>
    <lineage>
        <taxon>Bacteria</taxon>
        <taxon>Bacillati</taxon>
        <taxon>Actinomycetota</taxon>
        <taxon>Actinomycetes</taxon>
        <taxon>Propionibacteriales</taxon>
        <taxon>Nocardioidaceae</taxon>
        <taxon>Nocardioides</taxon>
    </lineage>
</organism>
<evidence type="ECO:0000256" key="1">
    <source>
        <dbReference type="ARBA" id="ARBA00000098"/>
    </source>
</evidence>
<dbReference type="GO" id="GO:0005737">
    <property type="term" value="C:cytoplasm"/>
    <property type="evidence" value="ECO:0007669"/>
    <property type="project" value="TreeGrafter"/>
</dbReference>
<comment type="caution">
    <text evidence="17">The sequence shown here is derived from an EMBL/GenBank/DDBJ whole genome shotgun (WGS) entry which is preliminary data.</text>
</comment>
<dbReference type="Pfam" id="PF01433">
    <property type="entry name" value="Peptidase_M1"/>
    <property type="match status" value="1"/>
</dbReference>
<dbReference type="GO" id="GO:0016285">
    <property type="term" value="F:alanyl aminopeptidase activity"/>
    <property type="evidence" value="ECO:0007669"/>
    <property type="project" value="UniProtKB-EC"/>
</dbReference>
<evidence type="ECO:0000259" key="16">
    <source>
        <dbReference type="Pfam" id="PF17900"/>
    </source>
</evidence>
<dbReference type="GO" id="GO:0016020">
    <property type="term" value="C:membrane"/>
    <property type="evidence" value="ECO:0007669"/>
    <property type="project" value="TreeGrafter"/>
</dbReference>
<evidence type="ECO:0000256" key="10">
    <source>
        <dbReference type="ARBA" id="ARBA00022833"/>
    </source>
</evidence>
<dbReference type="GO" id="GO:0006508">
    <property type="term" value="P:proteolysis"/>
    <property type="evidence" value="ECO:0007669"/>
    <property type="project" value="UniProtKB-KW"/>
</dbReference>
<dbReference type="PANTHER" id="PTHR11533:SF174">
    <property type="entry name" value="PUROMYCIN-SENSITIVE AMINOPEPTIDASE-RELATED"/>
    <property type="match status" value="1"/>
</dbReference>
<reference evidence="17 18" key="1">
    <citation type="submission" date="2020-07" db="EMBL/GenBank/DDBJ databases">
        <title>Sequencing the genomes of 1000 actinobacteria strains.</title>
        <authorList>
            <person name="Klenk H.-P."/>
        </authorList>
    </citation>
    <scope>NUCLEOTIDE SEQUENCE [LARGE SCALE GENOMIC DNA]</scope>
    <source>
        <strain evidence="17 18">DSM 24552</strain>
    </source>
</reference>
<dbReference type="PANTHER" id="PTHR11533">
    <property type="entry name" value="PROTEASE M1 ZINC METALLOPROTEASE"/>
    <property type="match status" value="1"/>
</dbReference>
<evidence type="ECO:0000313" key="18">
    <source>
        <dbReference type="Proteomes" id="UP000544110"/>
    </source>
</evidence>
<dbReference type="EMBL" id="JACCAC010000001">
    <property type="protein sequence ID" value="NYG54004.1"/>
    <property type="molecule type" value="Genomic_DNA"/>
</dbReference>
<keyword evidence="6 17" id="KW-0031">Aminopeptidase</keyword>
<evidence type="ECO:0000256" key="11">
    <source>
        <dbReference type="ARBA" id="ARBA00023049"/>
    </source>
</evidence>
<dbReference type="SUPFAM" id="SSF63737">
    <property type="entry name" value="Leukotriene A4 hydrolase N-terminal domain"/>
    <property type="match status" value="1"/>
</dbReference>
<dbReference type="InterPro" id="IPR001930">
    <property type="entry name" value="Peptidase_M1"/>
</dbReference>
<comment type="cofactor">
    <cofactor evidence="2">
        <name>Zn(2+)</name>
        <dbReference type="ChEBI" id="CHEBI:29105"/>
    </cofactor>
</comment>
<dbReference type="InterPro" id="IPR042097">
    <property type="entry name" value="Aminopeptidase_N-like_N_sf"/>
</dbReference>
<evidence type="ECO:0000313" key="17">
    <source>
        <dbReference type="EMBL" id="NYG54004.1"/>
    </source>
</evidence>
<dbReference type="GO" id="GO:0008270">
    <property type="term" value="F:zinc ion binding"/>
    <property type="evidence" value="ECO:0007669"/>
    <property type="project" value="InterPro"/>
</dbReference>
<dbReference type="GO" id="GO:0043171">
    <property type="term" value="P:peptide catabolic process"/>
    <property type="evidence" value="ECO:0007669"/>
    <property type="project" value="TreeGrafter"/>
</dbReference>
<feature type="region of interest" description="Disordered" evidence="14">
    <location>
        <begin position="1"/>
        <end position="31"/>
    </location>
</feature>
<keyword evidence="11" id="KW-0482">Metalloprotease</keyword>
<comment type="similarity">
    <text evidence="3">Belongs to the peptidase M1 family.</text>
</comment>
<name>A0A7Y9RRD1_9ACTN</name>
<proteinExistence type="inferred from homology"/>